<name>A0A2P2DXM5_9LEPT</name>
<comment type="caution">
    <text evidence="1">The sequence shown here is derived from an EMBL/GenBank/DDBJ whole genome shotgun (WGS) entry which is preliminary data.</text>
</comment>
<dbReference type="EMBL" id="BFBB01000003">
    <property type="protein sequence ID" value="GBF49384.1"/>
    <property type="molecule type" value="Genomic_DNA"/>
</dbReference>
<protein>
    <submittedName>
        <fullName evidence="1">Uncharacterized protein</fullName>
    </submittedName>
</protein>
<sequence>MKDDSVFRLMVSCEDGYPLTGERLGELGVRISINGENQNNEKNVDIDVSLDGRVFPNTGGMSVSEVRNLRHMEEKRNFGGKLLTYFYIKTKLLENELLTRISKKNGSGILVCPTKEMEYQSYKNALESTRLFWSNKHE</sequence>
<reference evidence="1 2" key="1">
    <citation type="submission" date="2018-02" db="EMBL/GenBank/DDBJ databases">
        <title>Novel Leptospira species isolated from soil and water in Japan.</title>
        <authorList>
            <person name="Nakao R."/>
            <person name="Masuzawa T."/>
        </authorList>
    </citation>
    <scope>NUCLEOTIDE SEQUENCE [LARGE SCALE GENOMIC DNA]</scope>
    <source>
        <strain evidence="1 2">YH101</strain>
    </source>
</reference>
<proteinExistence type="predicted"/>
<dbReference type="RefSeq" id="WP_108974229.1">
    <property type="nucleotide sequence ID" value="NZ_BFBB01000003.1"/>
</dbReference>
<keyword evidence="2" id="KW-1185">Reference proteome</keyword>
<gene>
    <name evidence="1" type="ORF">LPTSP4_08970</name>
</gene>
<organism evidence="1 2">
    <name type="scientific">Leptospira ryugenii</name>
    <dbReference type="NCBI Taxonomy" id="1917863"/>
    <lineage>
        <taxon>Bacteria</taxon>
        <taxon>Pseudomonadati</taxon>
        <taxon>Spirochaetota</taxon>
        <taxon>Spirochaetia</taxon>
        <taxon>Leptospirales</taxon>
        <taxon>Leptospiraceae</taxon>
        <taxon>Leptospira</taxon>
    </lineage>
</organism>
<dbReference type="AlphaFoldDB" id="A0A2P2DXM5"/>
<dbReference type="Proteomes" id="UP000245133">
    <property type="component" value="Unassembled WGS sequence"/>
</dbReference>
<evidence type="ECO:0000313" key="1">
    <source>
        <dbReference type="EMBL" id="GBF49384.1"/>
    </source>
</evidence>
<evidence type="ECO:0000313" key="2">
    <source>
        <dbReference type="Proteomes" id="UP000245133"/>
    </source>
</evidence>
<accession>A0A2P2DXM5</accession>